<dbReference type="PROSITE" id="PS00125">
    <property type="entry name" value="SER_THR_PHOSPHATASE"/>
    <property type="match status" value="1"/>
</dbReference>
<evidence type="ECO:0000256" key="7">
    <source>
        <dbReference type="ARBA" id="ARBA00023211"/>
    </source>
</evidence>
<dbReference type="PANTHER" id="PTHR45668:SF5">
    <property type="entry name" value="SERINE_THREONINE-PROTEIN PHOSPHATASE 5"/>
    <property type="match status" value="1"/>
</dbReference>
<keyword evidence="7" id="KW-0464">Manganese</keyword>
<dbReference type="OrthoDB" id="445564at2759"/>
<feature type="repeat" description="TPR" evidence="9">
    <location>
        <begin position="125"/>
        <end position="158"/>
    </location>
</feature>
<dbReference type="Gene3D" id="1.25.40.10">
    <property type="entry name" value="Tetratricopeptide repeat domain"/>
    <property type="match status" value="1"/>
</dbReference>
<dbReference type="SUPFAM" id="SSF48452">
    <property type="entry name" value="TPR-like"/>
    <property type="match status" value="1"/>
</dbReference>
<evidence type="ECO:0000256" key="8">
    <source>
        <dbReference type="PIRSR" id="PIRSR033096-1"/>
    </source>
</evidence>
<dbReference type="GO" id="GO:0046872">
    <property type="term" value="F:metal ion binding"/>
    <property type="evidence" value="ECO:0007669"/>
    <property type="project" value="UniProtKB-KW"/>
</dbReference>
<evidence type="ECO:0000256" key="3">
    <source>
        <dbReference type="ARBA" id="ARBA00022723"/>
    </source>
</evidence>
<dbReference type="InterPro" id="IPR051134">
    <property type="entry name" value="PPP_phosphatase"/>
</dbReference>
<dbReference type="GO" id="GO:0004722">
    <property type="term" value="F:protein serine/threonine phosphatase activity"/>
    <property type="evidence" value="ECO:0007669"/>
    <property type="project" value="UniProtKB-EC"/>
</dbReference>
<dbReference type="PIRSF" id="PIRSF033096">
    <property type="entry name" value="PPPtase_5"/>
    <property type="match status" value="1"/>
</dbReference>
<keyword evidence="3" id="KW-0479">Metal-binding</keyword>
<keyword evidence="6 9" id="KW-0802">TPR repeat</keyword>
<dbReference type="InterPro" id="IPR006186">
    <property type="entry name" value="Ser/Thr-sp_prot-phosphatase"/>
</dbReference>
<dbReference type="SMART" id="SM00156">
    <property type="entry name" value="PP2Ac"/>
    <property type="match status" value="1"/>
</dbReference>
<dbReference type="AlphaFoldDB" id="A0A286UG04"/>
<dbReference type="InterPro" id="IPR004843">
    <property type="entry name" value="Calcineurin-like_PHP"/>
</dbReference>
<name>A0A286UG04_9AGAM</name>
<evidence type="ECO:0000313" key="13">
    <source>
        <dbReference type="EMBL" id="PAV18517.1"/>
    </source>
</evidence>
<dbReference type="InterPro" id="IPR011990">
    <property type="entry name" value="TPR-like_helical_dom_sf"/>
</dbReference>
<dbReference type="SUPFAM" id="SSF56300">
    <property type="entry name" value="Metallo-dependent phosphatases"/>
    <property type="match status" value="1"/>
</dbReference>
<evidence type="ECO:0000259" key="12">
    <source>
        <dbReference type="PROSITE" id="PS00125"/>
    </source>
</evidence>
<dbReference type="InterPro" id="IPR029052">
    <property type="entry name" value="Metallo-depent_PP-like"/>
</dbReference>
<feature type="compositionally biased region" description="Low complexity" evidence="11">
    <location>
        <begin position="12"/>
        <end position="34"/>
    </location>
</feature>
<evidence type="ECO:0000256" key="5">
    <source>
        <dbReference type="ARBA" id="ARBA00022801"/>
    </source>
</evidence>
<dbReference type="PRINTS" id="PR00114">
    <property type="entry name" value="STPHPHTASE"/>
</dbReference>
<dbReference type="Proteomes" id="UP000217199">
    <property type="component" value="Unassembled WGS sequence"/>
</dbReference>
<evidence type="ECO:0000256" key="11">
    <source>
        <dbReference type="SAM" id="MobiDB-lite"/>
    </source>
</evidence>
<feature type="domain" description="Serine/threonine specific protein phosphatases" evidence="12">
    <location>
        <begin position="338"/>
        <end position="343"/>
    </location>
</feature>
<evidence type="ECO:0000256" key="9">
    <source>
        <dbReference type="PROSITE-ProRule" id="PRU00339"/>
    </source>
</evidence>
<dbReference type="InterPro" id="IPR041753">
    <property type="entry name" value="PP5_C"/>
</dbReference>
<dbReference type="FunCoup" id="A0A286UG04">
    <property type="interactions" value="862"/>
</dbReference>
<dbReference type="EMBL" id="NBII01000005">
    <property type="protein sequence ID" value="PAV18517.1"/>
    <property type="molecule type" value="Genomic_DNA"/>
</dbReference>
<dbReference type="InterPro" id="IPR013235">
    <property type="entry name" value="PPP_dom"/>
</dbReference>
<accession>A0A286UG04</accession>
<dbReference type="STRING" id="2282107.A0A286UG04"/>
<organism evidence="13 14">
    <name type="scientific">Pyrrhoderma noxium</name>
    <dbReference type="NCBI Taxonomy" id="2282107"/>
    <lineage>
        <taxon>Eukaryota</taxon>
        <taxon>Fungi</taxon>
        <taxon>Dikarya</taxon>
        <taxon>Basidiomycota</taxon>
        <taxon>Agaricomycotina</taxon>
        <taxon>Agaricomycetes</taxon>
        <taxon>Hymenochaetales</taxon>
        <taxon>Hymenochaetaceae</taxon>
        <taxon>Pyrrhoderma</taxon>
    </lineage>
</organism>
<comment type="cofactor">
    <cofactor evidence="1">
        <name>Mn(2+)</name>
        <dbReference type="ChEBI" id="CHEBI:29035"/>
    </cofactor>
</comment>
<dbReference type="InterPro" id="IPR019734">
    <property type="entry name" value="TPR_rpt"/>
</dbReference>
<dbReference type="Gene3D" id="3.60.21.10">
    <property type="match status" value="1"/>
</dbReference>
<evidence type="ECO:0000256" key="2">
    <source>
        <dbReference type="ARBA" id="ARBA00008786"/>
    </source>
</evidence>
<dbReference type="SMART" id="SM00028">
    <property type="entry name" value="TPR"/>
    <property type="match status" value="3"/>
</dbReference>
<keyword evidence="14" id="KW-1185">Reference proteome</keyword>
<dbReference type="Pfam" id="PF00149">
    <property type="entry name" value="Metallophos"/>
    <property type="match status" value="1"/>
</dbReference>
<gene>
    <name evidence="13" type="ORF">PNOK_0535900</name>
</gene>
<dbReference type="InParanoid" id="A0A286UG04"/>
<keyword evidence="5 10" id="KW-0378">Hydrolase</keyword>
<comment type="caution">
    <text evidence="13">The sequence shown here is derived from an EMBL/GenBank/DDBJ whole genome shotgun (WGS) entry which is preliminary data.</text>
</comment>
<feature type="compositionally biased region" description="Polar residues" evidence="11">
    <location>
        <begin position="1"/>
        <end position="11"/>
    </location>
</feature>
<dbReference type="PROSITE" id="PS50005">
    <property type="entry name" value="TPR"/>
    <property type="match status" value="1"/>
</dbReference>
<dbReference type="Pfam" id="PF00515">
    <property type="entry name" value="TPR_1"/>
    <property type="match status" value="1"/>
</dbReference>
<keyword evidence="4" id="KW-0677">Repeat</keyword>
<feature type="region of interest" description="Disordered" evidence="11">
    <location>
        <begin position="1"/>
        <end position="34"/>
    </location>
</feature>
<dbReference type="CDD" id="cd07417">
    <property type="entry name" value="MPP_PP5_C"/>
    <property type="match status" value="1"/>
</dbReference>
<feature type="active site" description="Proton donor/acceptor" evidence="8">
    <location>
        <position position="342"/>
    </location>
</feature>
<evidence type="ECO:0000256" key="1">
    <source>
        <dbReference type="ARBA" id="ARBA00001936"/>
    </source>
</evidence>
<protein>
    <recommendedName>
        <fullName evidence="10">Serine/threonine-protein phosphatase</fullName>
        <ecNumber evidence="10">3.1.3.16</ecNumber>
    </recommendedName>
</protein>
<comment type="catalytic activity">
    <reaction evidence="10">
        <text>O-phospho-L-threonyl-[protein] + H2O = L-threonyl-[protein] + phosphate</text>
        <dbReference type="Rhea" id="RHEA:47004"/>
        <dbReference type="Rhea" id="RHEA-COMP:11060"/>
        <dbReference type="Rhea" id="RHEA-COMP:11605"/>
        <dbReference type="ChEBI" id="CHEBI:15377"/>
        <dbReference type="ChEBI" id="CHEBI:30013"/>
        <dbReference type="ChEBI" id="CHEBI:43474"/>
        <dbReference type="ChEBI" id="CHEBI:61977"/>
        <dbReference type="EC" id="3.1.3.16"/>
    </reaction>
</comment>
<dbReference type="PANTHER" id="PTHR45668">
    <property type="entry name" value="SERINE/THREONINE-PROTEIN PHOSPHATASE 5-RELATED"/>
    <property type="match status" value="1"/>
</dbReference>
<sequence length="569" mass="62934">MTSSSTTNTGEASSSNSPASSVPQSPSSTASSLATAATSAVSELSLKDVSDKDRETAAALKLEANAAFGKHDFAKAAEIYSKAIELNHTDATLFCNRAYARMKIEEHGYAIGDCTKALELDPKYVKALYRRALCHLQSLKPQLAVADFKKVLKLDPKNALAKSQLEITQKLIRKVEFEKAIEMDEEQDAAERCKEIISEDGCPLETSYAGPKLPSTDGGKTYGITADFLQQMIEWFKDGKTLPRRYVWEIVLGAYNQFIQEESLVELVLEDGVTCDVIGDVHGQYYDYLHLLSLTGHPSEKHCLLMNGDLVDRGSWSIEVILTAFAFKWLYPKRMYINRGNHETKDMNRTYGFEGEAKHKHGEQTYKLFAHVFTALPLATLLTGTLPPKPLPANIPPTALSSKYISQTPILGPSGCKRYFIVHGGLFSRDDVTLEDVRKEKRLGRQPGQEGIMCELLWTDPQELPGRGPSKRGVGIAFGPDVTQRWCEANKVSGVFRSHEVRQDGYAIEHEGLCTTIFSAPNYVDQSGNKGAFIRVDASGECEYVQFEAVPHPPMKPMAYATGMAGMFM</sequence>
<evidence type="ECO:0000256" key="10">
    <source>
        <dbReference type="RuleBase" id="RU004273"/>
    </source>
</evidence>
<evidence type="ECO:0000256" key="4">
    <source>
        <dbReference type="ARBA" id="ARBA00022737"/>
    </source>
</evidence>
<dbReference type="EC" id="3.1.3.16" evidence="10"/>
<evidence type="ECO:0000256" key="6">
    <source>
        <dbReference type="ARBA" id="ARBA00022803"/>
    </source>
</evidence>
<proteinExistence type="inferred from homology"/>
<reference evidence="13 14" key="1">
    <citation type="journal article" date="2017" name="Mol. Ecol.">
        <title>Comparative and population genomic landscape of Phellinus noxius: A hypervariable fungus causing root rot in trees.</title>
        <authorList>
            <person name="Chung C.L."/>
            <person name="Lee T.J."/>
            <person name="Akiba M."/>
            <person name="Lee H.H."/>
            <person name="Kuo T.H."/>
            <person name="Liu D."/>
            <person name="Ke H.M."/>
            <person name="Yokoi T."/>
            <person name="Roa M.B."/>
            <person name="Lu M.J."/>
            <person name="Chang Y.Y."/>
            <person name="Ann P.J."/>
            <person name="Tsai J.N."/>
            <person name="Chen C.Y."/>
            <person name="Tzean S.S."/>
            <person name="Ota Y."/>
            <person name="Hattori T."/>
            <person name="Sahashi N."/>
            <person name="Liou R.F."/>
            <person name="Kikuchi T."/>
            <person name="Tsai I.J."/>
        </authorList>
    </citation>
    <scope>NUCLEOTIDE SEQUENCE [LARGE SCALE GENOMIC DNA]</scope>
    <source>
        <strain evidence="13 14">FFPRI411160</strain>
    </source>
</reference>
<evidence type="ECO:0000313" key="14">
    <source>
        <dbReference type="Proteomes" id="UP000217199"/>
    </source>
</evidence>
<dbReference type="Pfam" id="PF08321">
    <property type="entry name" value="PPP5"/>
    <property type="match status" value="1"/>
</dbReference>
<comment type="similarity">
    <text evidence="2">Belongs to the PPP phosphatase family. PP-5 (PP-T) subfamily.</text>
</comment>